<evidence type="ECO:0000259" key="2">
    <source>
        <dbReference type="Pfam" id="PF01206"/>
    </source>
</evidence>
<dbReference type="PANTHER" id="PTHR33279">
    <property type="entry name" value="SULFUR CARRIER PROTEIN YEDF-RELATED"/>
    <property type="match status" value="1"/>
</dbReference>
<name>A0A7J3M2S5_ARCFL</name>
<comment type="caution">
    <text evidence="3">The sequence shown here is derived from an EMBL/GenBank/DDBJ whole genome shotgun (WGS) entry which is preliminary data.</text>
</comment>
<gene>
    <name evidence="3" type="ORF">ENT52_05125</name>
</gene>
<dbReference type="AlphaFoldDB" id="A0A7J3M2S5"/>
<dbReference type="PANTHER" id="PTHR33279:SF6">
    <property type="entry name" value="SULFUR CARRIER PROTEIN YEDF-RELATED"/>
    <property type="match status" value="1"/>
</dbReference>
<accession>A0A7J3M2S5</accession>
<comment type="similarity">
    <text evidence="1">Belongs to the sulfur carrier protein TusA family.</text>
</comment>
<dbReference type="Pfam" id="PF01206">
    <property type="entry name" value="TusA"/>
    <property type="match status" value="1"/>
</dbReference>
<dbReference type="Gene3D" id="3.30.110.40">
    <property type="entry name" value="TusA-like domain"/>
    <property type="match status" value="1"/>
</dbReference>
<proteinExistence type="inferred from homology"/>
<dbReference type="GO" id="GO:0016740">
    <property type="term" value="F:transferase activity"/>
    <property type="evidence" value="ECO:0007669"/>
    <property type="project" value="UniProtKB-KW"/>
</dbReference>
<sequence length="85" mass="9963">MSTLKFVEKLNADFSVNILHLMCPVHLLKLEEAMKKAGIGQIIEIITDYDGALEDIPQWCEKRGQEFIGLKEDGEYFRFYIRRVR</sequence>
<dbReference type="EMBL" id="DSYZ01000096">
    <property type="protein sequence ID" value="HGT83089.1"/>
    <property type="molecule type" value="Genomic_DNA"/>
</dbReference>
<keyword evidence="3" id="KW-0808">Transferase</keyword>
<reference evidence="3" key="1">
    <citation type="journal article" date="2020" name="mSystems">
        <title>Genome- and Community-Level Interaction Insights into Carbon Utilization and Element Cycling Functions of Hydrothermarchaeota in Hydrothermal Sediment.</title>
        <authorList>
            <person name="Zhou Z."/>
            <person name="Liu Y."/>
            <person name="Xu W."/>
            <person name="Pan J."/>
            <person name="Luo Z.H."/>
            <person name="Li M."/>
        </authorList>
    </citation>
    <scope>NUCLEOTIDE SEQUENCE [LARGE SCALE GENOMIC DNA]</scope>
    <source>
        <strain evidence="3">SpSt-587</strain>
    </source>
</reference>
<dbReference type="InterPro" id="IPR001455">
    <property type="entry name" value="TusA-like"/>
</dbReference>
<evidence type="ECO:0000256" key="1">
    <source>
        <dbReference type="ARBA" id="ARBA00008984"/>
    </source>
</evidence>
<feature type="domain" description="UPF0033" evidence="2">
    <location>
        <begin position="16"/>
        <end position="83"/>
    </location>
</feature>
<dbReference type="CDD" id="cd00291">
    <property type="entry name" value="SirA_YedF_YeeD"/>
    <property type="match status" value="1"/>
</dbReference>
<dbReference type="SUPFAM" id="SSF64307">
    <property type="entry name" value="SirA-like"/>
    <property type="match status" value="1"/>
</dbReference>
<dbReference type="InterPro" id="IPR036868">
    <property type="entry name" value="TusA-like_sf"/>
</dbReference>
<organism evidence="3">
    <name type="scientific">Archaeoglobus fulgidus</name>
    <dbReference type="NCBI Taxonomy" id="2234"/>
    <lineage>
        <taxon>Archaea</taxon>
        <taxon>Methanobacteriati</taxon>
        <taxon>Methanobacteriota</taxon>
        <taxon>Archaeoglobi</taxon>
        <taxon>Archaeoglobales</taxon>
        <taxon>Archaeoglobaceae</taxon>
        <taxon>Archaeoglobus</taxon>
    </lineage>
</organism>
<protein>
    <submittedName>
        <fullName evidence="3">Sulfurtransferase TusA family protein</fullName>
    </submittedName>
</protein>
<evidence type="ECO:0000313" key="3">
    <source>
        <dbReference type="EMBL" id="HGT83089.1"/>
    </source>
</evidence>